<dbReference type="InterPro" id="IPR007551">
    <property type="entry name" value="YajQ/Smlt4090-like"/>
</dbReference>
<keyword evidence="5" id="KW-1185">Reference proteome</keyword>
<dbReference type="CDD" id="cd11740">
    <property type="entry name" value="YajQ_like"/>
    <property type="match status" value="1"/>
</dbReference>
<dbReference type="HAMAP" id="MF_00632">
    <property type="entry name" value="UPF0234"/>
    <property type="match status" value="1"/>
</dbReference>
<evidence type="ECO:0000256" key="3">
    <source>
        <dbReference type="HAMAP-Rule" id="MF_00632"/>
    </source>
</evidence>
<evidence type="ECO:0000256" key="2">
    <source>
        <dbReference type="ARBA" id="ARBA00093450"/>
    </source>
</evidence>
<dbReference type="SUPFAM" id="SSF89963">
    <property type="entry name" value="YajQ-like"/>
    <property type="match status" value="2"/>
</dbReference>
<dbReference type="GO" id="GO:0000166">
    <property type="term" value="F:nucleotide binding"/>
    <property type="evidence" value="ECO:0007669"/>
    <property type="project" value="UniProtKB-UniRule"/>
</dbReference>
<dbReference type="AlphaFoldDB" id="A0A9Q6YZ59"/>
<evidence type="ECO:0000313" key="4">
    <source>
        <dbReference type="EMBL" id="QQF81714.1"/>
    </source>
</evidence>
<proteinExistence type="inferred from homology"/>
<dbReference type="Pfam" id="PF04461">
    <property type="entry name" value="YajQ"/>
    <property type="match status" value="1"/>
</dbReference>
<dbReference type="InterPro" id="IPR036183">
    <property type="entry name" value="YajQ-like_sf"/>
</dbReference>
<dbReference type="OrthoDB" id="9801447at2"/>
<dbReference type="EMBL" id="CP066558">
    <property type="protein sequence ID" value="QQF81714.1"/>
    <property type="molecule type" value="Genomic_DNA"/>
</dbReference>
<organism evidence="4 5">
    <name type="scientific">Histophilus somni</name>
    <name type="common">Haemophilus somnus</name>
    <dbReference type="NCBI Taxonomy" id="731"/>
    <lineage>
        <taxon>Bacteria</taxon>
        <taxon>Pseudomonadati</taxon>
        <taxon>Pseudomonadota</taxon>
        <taxon>Gammaproteobacteria</taxon>
        <taxon>Pasteurellales</taxon>
        <taxon>Pasteurellaceae</taxon>
        <taxon>Histophilus</taxon>
    </lineage>
</organism>
<dbReference type="NCBIfam" id="NF003819">
    <property type="entry name" value="PRK05412.1"/>
    <property type="match status" value="1"/>
</dbReference>
<dbReference type="Gene3D" id="3.30.70.860">
    <property type="match status" value="1"/>
</dbReference>
<sequence>MPSFDIVSEITLYEIRNAVENANRVLSTRYDFRGVEATIELNEKAETIKVTTESDFQLEQLIEILIGACVKRDIQHNSLDIPADSEHSGKLYSKEIKLKQGIETDMAKKIIKLIKDAKLKVQTQIQGEQVRVSGKSRDDLQATIQLVKNAELGQPFQFNNFRD</sequence>
<dbReference type="Gene3D" id="3.30.70.990">
    <property type="entry name" value="YajQ-like, domain 2"/>
    <property type="match status" value="1"/>
</dbReference>
<comment type="similarity">
    <text evidence="2 3">Belongs to the YajQ family.</text>
</comment>
<comment type="function">
    <text evidence="3">Nucleotide-binding protein.</text>
</comment>
<gene>
    <name evidence="4" type="ORF">JFL49_06385</name>
</gene>
<accession>A0A9Q6YZ59</accession>
<dbReference type="PANTHER" id="PTHR30476">
    <property type="entry name" value="UPF0234 PROTEIN YAJQ"/>
    <property type="match status" value="1"/>
</dbReference>
<dbReference type="Proteomes" id="UP000595373">
    <property type="component" value="Chromosome"/>
</dbReference>
<dbReference type="FunFam" id="3.30.70.990:FF:000001">
    <property type="entry name" value="UPF0234 protein YajQ"/>
    <property type="match status" value="1"/>
</dbReference>
<protein>
    <recommendedName>
        <fullName evidence="3">Nucleotide-binding protein JFL49_06385</fullName>
    </recommendedName>
</protein>
<dbReference type="RefSeq" id="WP_075293953.1">
    <property type="nucleotide sequence ID" value="NZ_CP018802.1"/>
</dbReference>
<keyword evidence="1 3" id="KW-0547">Nucleotide-binding</keyword>
<evidence type="ECO:0000256" key="1">
    <source>
        <dbReference type="ARBA" id="ARBA00022741"/>
    </source>
</evidence>
<dbReference type="FunFam" id="3.30.70.860:FF:000001">
    <property type="entry name" value="UPF0234 protein YajQ"/>
    <property type="match status" value="1"/>
</dbReference>
<dbReference type="InterPro" id="IPR035570">
    <property type="entry name" value="UPF0234_N"/>
</dbReference>
<dbReference type="GO" id="GO:0005829">
    <property type="term" value="C:cytosol"/>
    <property type="evidence" value="ECO:0007669"/>
    <property type="project" value="TreeGrafter"/>
</dbReference>
<name>A0A9Q6YZ59_HISSO</name>
<reference evidence="4 5" key="1">
    <citation type="submission" date="2020-12" db="EMBL/GenBank/DDBJ databases">
        <title>ASc-MMNZ-VFA-070.</title>
        <authorList>
            <person name="Schryvers A."/>
            <person name="Mostafa Nazari M."/>
            <person name="Farshchi Andisi V."/>
            <person name="Timsit E."/>
            <person name="Walter Morck D."/>
        </authorList>
    </citation>
    <scope>NUCLEOTIDE SEQUENCE [LARGE SCALE GENOMIC DNA]</scope>
    <source>
        <strain evidence="4 5">ASc-MMNZ-VFA-070</strain>
    </source>
</reference>
<dbReference type="PANTHER" id="PTHR30476:SF0">
    <property type="entry name" value="UPF0234 PROTEIN YAJQ"/>
    <property type="match status" value="1"/>
</dbReference>
<evidence type="ECO:0000313" key="5">
    <source>
        <dbReference type="Proteomes" id="UP000595373"/>
    </source>
</evidence>
<dbReference type="InterPro" id="IPR035571">
    <property type="entry name" value="UPF0234-like_C"/>
</dbReference>